<proteinExistence type="predicted"/>
<sequence length="57" mass="6577">MSPMPRKGCIPMLRSMLVYPVTFRDRRRDSWASAYLVFCSMLVTSSLILYVLLGISF</sequence>
<evidence type="ECO:0000313" key="2">
    <source>
        <dbReference type="EMBL" id="KAH7027981.1"/>
    </source>
</evidence>
<dbReference type="RefSeq" id="XP_046010780.1">
    <property type="nucleotide sequence ID" value="XM_046154584.1"/>
</dbReference>
<gene>
    <name evidence="2" type="ORF">B0I36DRAFT_328387</name>
</gene>
<evidence type="ECO:0000256" key="1">
    <source>
        <dbReference type="SAM" id="Phobius"/>
    </source>
</evidence>
<evidence type="ECO:0000313" key="3">
    <source>
        <dbReference type="Proteomes" id="UP000756346"/>
    </source>
</evidence>
<feature type="transmembrane region" description="Helical" evidence="1">
    <location>
        <begin position="34"/>
        <end position="55"/>
    </location>
</feature>
<keyword evidence="1" id="KW-0812">Transmembrane</keyword>
<reference evidence="2" key="1">
    <citation type="journal article" date="2021" name="Nat. Commun.">
        <title>Genetic determinants of endophytism in the Arabidopsis root mycobiome.</title>
        <authorList>
            <person name="Mesny F."/>
            <person name="Miyauchi S."/>
            <person name="Thiergart T."/>
            <person name="Pickel B."/>
            <person name="Atanasova L."/>
            <person name="Karlsson M."/>
            <person name="Huettel B."/>
            <person name="Barry K.W."/>
            <person name="Haridas S."/>
            <person name="Chen C."/>
            <person name="Bauer D."/>
            <person name="Andreopoulos W."/>
            <person name="Pangilinan J."/>
            <person name="LaButti K."/>
            <person name="Riley R."/>
            <person name="Lipzen A."/>
            <person name="Clum A."/>
            <person name="Drula E."/>
            <person name="Henrissat B."/>
            <person name="Kohler A."/>
            <person name="Grigoriev I.V."/>
            <person name="Martin F.M."/>
            <person name="Hacquard S."/>
        </authorList>
    </citation>
    <scope>NUCLEOTIDE SEQUENCE</scope>
    <source>
        <strain evidence="2">MPI-CAGE-CH-0230</strain>
    </source>
</reference>
<protein>
    <submittedName>
        <fullName evidence="2">Uncharacterized protein</fullName>
    </submittedName>
</protein>
<dbReference type="EMBL" id="JAGTJQ010000007">
    <property type="protein sequence ID" value="KAH7027981.1"/>
    <property type="molecule type" value="Genomic_DNA"/>
</dbReference>
<keyword evidence="1" id="KW-1133">Transmembrane helix</keyword>
<organism evidence="2 3">
    <name type="scientific">Microdochium trichocladiopsis</name>
    <dbReference type="NCBI Taxonomy" id="1682393"/>
    <lineage>
        <taxon>Eukaryota</taxon>
        <taxon>Fungi</taxon>
        <taxon>Dikarya</taxon>
        <taxon>Ascomycota</taxon>
        <taxon>Pezizomycotina</taxon>
        <taxon>Sordariomycetes</taxon>
        <taxon>Xylariomycetidae</taxon>
        <taxon>Xylariales</taxon>
        <taxon>Microdochiaceae</taxon>
        <taxon>Microdochium</taxon>
    </lineage>
</organism>
<dbReference type="Proteomes" id="UP000756346">
    <property type="component" value="Unassembled WGS sequence"/>
</dbReference>
<accession>A0A9P8Y5J4</accession>
<keyword evidence="3" id="KW-1185">Reference proteome</keyword>
<dbReference type="GeneID" id="70184130"/>
<keyword evidence="1" id="KW-0472">Membrane</keyword>
<comment type="caution">
    <text evidence="2">The sequence shown here is derived from an EMBL/GenBank/DDBJ whole genome shotgun (WGS) entry which is preliminary data.</text>
</comment>
<dbReference type="AlphaFoldDB" id="A0A9P8Y5J4"/>
<name>A0A9P8Y5J4_9PEZI</name>